<name>I4YLD4_9HYPH</name>
<reference evidence="1 2" key="1">
    <citation type="submission" date="2012-02" db="EMBL/GenBank/DDBJ databases">
        <title>Improved High-Quality Draft sequence of Microvirga sp. WSM3557.</title>
        <authorList>
            <consortium name="US DOE Joint Genome Institute"/>
            <person name="Lucas S."/>
            <person name="Han J."/>
            <person name="Lapidus A."/>
            <person name="Cheng J.-F."/>
            <person name="Goodwin L."/>
            <person name="Pitluck S."/>
            <person name="Peters L."/>
            <person name="Zhang X."/>
            <person name="Detter J.C."/>
            <person name="Han C."/>
            <person name="Tapia R."/>
            <person name="Land M."/>
            <person name="Hauser L."/>
            <person name="Kyrpides N."/>
            <person name="Ivanova N."/>
            <person name="Pagani I."/>
            <person name="Brau L."/>
            <person name="Yates R."/>
            <person name="O'Hara G."/>
            <person name="Rui T."/>
            <person name="Howieson J."/>
            <person name="Reeve W."/>
            <person name="Woyke T."/>
        </authorList>
    </citation>
    <scope>NUCLEOTIDE SEQUENCE [LARGE SCALE GENOMIC DNA]</scope>
    <source>
        <strain evidence="1 2">WSM3557</strain>
    </source>
</reference>
<accession>I4YLD4</accession>
<sequence length="245" mass="26660">MDAGNGRWVLQRIDPGMLQELIGIESIFIQNSGHVIFEPNSDRKTLLIVFAYIDQKLGTRSHSSFLRHVDCKKLFLNPGRNEWYQTGVPGVASSYSGLIAFLRDVKADFADHEILCLGHSMGAFPALGIGVAIGADRILASAPEYILNLPGSLSVRHLKETRVECGDLTPVLSANASSSITILVGRQNAFDMEAASRLGRFPQTDVIELETGHNTFPYLKDVGRLGAALEAFVEGRNIRPVVAGV</sequence>
<evidence type="ECO:0008006" key="3">
    <source>
        <dbReference type="Google" id="ProtNLM"/>
    </source>
</evidence>
<evidence type="ECO:0000313" key="1">
    <source>
        <dbReference type="EMBL" id="EIM24776.1"/>
    </source>
</evidence>
<dbReference type="eggNOG" id="COG0457">
    <property type="taxonomic scope" value="Bacteria"/>
</dbReference>
<gene>
    <name evidence="1" type="ORF">MicloDRAFT_00054950</name>
</gene>
<dbReference type="PATRIC" id="fig|864069.3.peg.5907"/>
<dbReference type="OrthoDB" id="6871537at2"/>
<dbReference type="RefSeq" id="WP_009492723.1">
    <property type="nucleotide sequence ID" value="NZ_CP141048.1"/>
</dbReference>
<dbReference type="STRING" id="864069.MicloDRAFT_00054950"/>
<dbReference type="HOGENOM" id="CLU_1193714_0_0_5"/>
<dbReference type="Proteomes" id="UP000003947">
    <property type="component" value="Unassembled WGS sequence"/>
</dbReference>
<evidence type="ECO:0000313" key="2">
    <source>
        <dbReference type="Proteomes" id="UP000003947"/>
    </source>
</evidence>
<organism evidence="1 2">
    <name type="scientific">Microvirga lotononidis</name>
    <dbReference type="NCBI Taxonomy" id="864069"/>
    <lineage>
        <taxon>Bacteria</taxon>
        <taxon>Pseudomonadati</taxon>
        <taxon>Pseudomonadota</taxon>
        <taxon>Alphaproteobacteria</taxon>
        <taxon>Hyphomicrobiales</taxon>
        <taxon>Methylobacteriaceae</taxon>
        <taxon>Microvirga</taxon>
    </lineage>
</organism>
<protein>
    <recommendedName>
        <fullName evidence="3">AB hydrolase-1 domain-containing protein</fullName>
    </recommendedName>
</protein>
<dbReference type="AlphaFoldDB" id="I4YLD4"/>
<keyword evidence="2" id="KW-1185">Reference proteome</keyword>
<dbReference type="EMBL" id="JH660647">
    <property type="protein sequence ID" value="EIM24776.1"/>
    <property type="molecule type" value="Genomic_DNA"/>
</dbReference>
<proteinExistence type="predicted"/>